<dbReference type="OrthoDB" id="1494246at2"/>
<name>A0A443YW29_9SPHI</name>
<dbReference type="EMBL" id="SAYW01000002">
    <property type="protein sequence ID" value="RWU08173.1"/>
    <property type="molecule type" value="Genomic_DNA"/>
</dbReference>
<gene>
    <name evidence="2" type="ORF">DPV69_07265</name>
</gene>
<dbReference type="AlphaFoldDB" id="A0A443YW29"/>
<reference evidence="2 3" key="1">
    <citation type="submission" date="2018-06" db="EMBL/GenBank/DDBJ databases">
        <title>Pedobacter endophyticus sp. nov., an endophytic bacterium isolated from a leaf of Triticum aestivum.</title>
        <authorList>
            <person name="Zhang L."/>
        </authorList>
    </citation>
    <scope>NUCLEOTIDE SEQUENCE [LARGE SCALE GENOMIC DNA]</scope>
    <source>
        <strain evidence="2 3">CM134L-2</strain>
    </source>
</reference>
<dbReference type="CDD" id="cd21173">
    <property type="entry name" value="NucC-like"/>
    <property type="match status" value="1"/>
</dbReference>
<dbReference type="Pfam" id="PF20247">
    <property type="entry name" value="DUF6602"/>
    <property type="match status" value="1"/>
</dbReference>
<evidence type="ECO:0000313" key="3">
    <source>
        <dbReference type="Proteomes" id="UP000284120"/>
    </source>
</evidence>
<keyword evidence="3" id="KW-1185">Reference proteome</keyword>
<sequence length="478" mass="55606">MALLKTNLTLGNRFVILDGNYDKAQLSFIAPDPKDRSKLTVVTYDHPGEPIITPLDNFSSDYFPDLLHPRIILTRRQSELRSIFIKIQHELAQTLYGSSNRRLTLNQTLKKLVSLGCADNSEAEAMLMLYLARGLFTFTKLKKEGYISLNKNLQGMEDMKRFLHSITDELISKSDRIELLVKHNVSKGNYREMLLRSVLQKYVPKKYEVVTGFIEGCHRQCDIIIYDSHNFSPYFREGDLVVVPHQSVRAVIEVKTTLDAGALEEALDLLSDISRNYNDPAPFFRAVFAFKKGNYKTDEALATAVKKFYHRKDAKSGKDNTIHALFETINTFCVMDEQCLVTDVVDYTFNDHSIRPRIYSVRSSTTDLRVYSAAFFRELFSYLDVEKRAKRVTKDYFWWLNGEMLYYHILDLYDRSWKPLTQFKNEHDWTEDGLWQRVSDLYNWKAGLVSAQDMEEKYFAEILHPRDLQKIAKGGYPF</sequence>
<dbReference type="Proteomes" id="UP000284120">
    <property type="component" value="Unassembled WGS sequence"/>
</dbReference>
<dbReference type="InterPro" id="IPR046537">
    <property type="entry name" value="DUF6602"/>
</dbReference>
<protein>
    <recommendedName>
        <fullName evidence="1">DUF6602 domain-containing protein</fullName>
    </recommendedName>
</protein>
<dbReference type="RefSeq" id="WP_113646697.1">
    <property type="nucleotide sequence ID" value="NZ_QMHN01000002.1"/>
</dbReference>
<comment type="caution">
    <text evidence="2">The sequence shown here is derived from an EMBL/GenBank/DDBJ whole genome shotgun (WGS) entry which is preliminary data.</text>
</comment>
<organism evidence="2 3">
    <name type="scientific">Pedobacter chitinilyticus</name>
    <dbReference type="NCBI Taxonomy" id="2233776"/>
    <lineage>
        <taxon>Bacteria</taxon>
        <taxon>Pseudomonadati</taxon>
        <taxon>Bacteroidota</taxon>
        <taxon>Sphingobacteriia</taxon>
        <taxon>Sphingobacteriales</taxon>
        <taxon>Sphingobacteriaceae</taxon>
        <taxon>Pedobacter</taxon>
    </lineage>
</organism>
<evidence type="ECO:0000259" key="1">
    <source>
        <dbReference type="Pfam" id="PF20247"/>
    </source>
</evidence>
<evidence type="ECO:0000313" key="2">
    <source>
        <dbReference type="EMBL" id="RWU08173.1"/>
    </source>
</evidence>
<feature type="domain" description="DUF6602" evidence="1">
    <location>
        <begin position="181"/>
        <end position="273"/>
    </location>
</feature>
<proteinExistence type="predicted"/>
<accession>A0A443YW29</accession>